<dbReference type="AlphaFoldDB" id="A0A9X2AYE1"/>
<proteinExistence type="predicted"/>
<name>A0A9X2AYE1_9VIBR</name>
<protein>
    <submittedName>
        <fullName evidence="1">Cation transporter</fullName>
    </submittedName>
</protein>
<gene>
    <name evidence="1" type="ORF">LNL84_06800</name>
</gene>
<evidence type="ECO:0000313" key="1">
    <source>
        <dbReference type="EMBL" id="MCJ2376542.1"/>
    </source>
</evidence>
<reference evidence="1" key="1">
    <citation type="submission" date="2021-11" db="EMBL/GenBank/DDBJ databases">
        <title>Vibrio ZSDE26 sp. nov. and Vibrio ZSDZ34 sp. nov., isolated from coastal seawater in Qingdao.</title>
        <authorList>
            <person name="Zhang P."/>
        </authorList>
    </citation>
    <scope>NUCLEOTIDE SEQUENCE</scope>
    <source>
        <strain evidence="1">ZSDZ34</strain>
    </source>
</reference>
<dbReference type="EMBL" id="JAJNNZ010000004">
    <property type="protein sequence ID" value="MCJ2376542.1"/>
    <property type="molecule type" value="Genomic_DNA"/>
</dbReference>
<dbReference type="Proteomes" id="UP001139488">
    <property type="component" value="Unassembled WGS sequence"/>
</dbReference>
<organism evidence="1 2">
    <name type="scientific">Vibrio gelatinilyticus</name>
    <dbReference type="NCBI Taxonomy" id="2893468"/>
    <lineage>
        <taxon>Bacteria</taxon>
        <taxon>Pseudomonadati</taxon>
        <taxon>Pseudomonadota</taxon>
        <taxon>Gammaproteobacteria</taxon>
        <taxon>Vibrionales</taxon>
        <taxon>Vibrionaceae</taxon>
        <taxon>Vibrio</taxon>
    </lineage>
</organism>
<evidence type="ECO:0000313" key="2">
    <source>
        <dbReference type="Proteomes" id="UP001139488"/>
    </source>
</evidence>
<dbReference type="RefSeq" id="WP_244356173.1">
    <property type="nucleotide sequence ID" value="NZ_JAJNNZ010000004.1"/>
</dbReference>
<sequence length="79" mass="9103">MERDCFGICLDKALLHQHKSTTFTHVRAYEKSAVLSEERFIVSYAHPQMTGQDVLEVMTNTGNLIWRAGYYCTSFDPSR</sequence>
<keyword evidence="2" id="KW-1185">Reference proteome</keyword>
<comment type="caution">
    <text evidence="1">The sequence shown here is derived from an EMBL/GenBank/DDBJ whole genome shotgun (WGS) entry which is preliminary data.</text>
</comment>
<accession>A0A9X2AYE1</accession>